<dbReference type="Gene3D" id="1.10.510.10">
    <property type="entry name" value="Transferase(Phosphotransferase) domain 1"/>
    <property type="match status" value="1"/>
</dbReference>
<dbReference type="EMBL" id="ASHM01022060">
    <property type="protein sequence ID" value="PNY02978.1"/>
    <property type="molecule type" value="Genomic_DNA"/>
</dbReference>
<evidence type="ECO:0000256" key="4">
    <source>
        <dbReference type="ARBA" id="ARBA00022527"/>
    </source>
</evidence>
<comment type="caution">
    <text evidence="16">The sequence shown here is derived from an EMBL/GenBank/DDBJ whole genome shotgun (WGS) entry which is preliminary data.</text>
</comment>
<evidence type="ECO:0000256" key="3">
    <source>
        <dbReference type="ARBA" id="ARBA00022475"/>
    </source>
</evidence>
<evidence type="ECO:0000256" key="2">
    <source>
        <dbReference type="ARBA" id="ARBA00012513"/>
    </source>
</evidence>
<keyword evidence="7" id="KW-0547">Nucleotide-binding</keyword>
<keyword evidence="6" id="KW-0732">Signal</keyword>
<evidence type="ECO:0000256" key="13">
    <source>
        <dbReference type="ARBA" id="ARBA00048679"/>
    </source>
</evidence>
<dbReference type="InterPro" id="IPR000858">
    <property type="entry name" value="S_locus_glycoprot_dom"/>
</dbReference>
<dbReference type="Pfam" id="PF00954">
    <property type="entry name" value="S_locus_glycop"/>
    <property type="match status" value="1"/>
</dbReference>
<feature type="domain" description="Protein kinase" evidence="14">
    <location>
        <begin position="306"/>
        <end position="588"/>
    </location>
</feature>
<dbReference type="EC" id="2.7.11.1" evidence="2"/>
<dbReference type="CDD" id="cd14066">
    <property type="entry name" value="STKc_IRAK"/>
    <property type="match status" value="1"/>
</dbReference>
<dbReference type="Gene3D" id="3.30.200.20">
    <property type="entry name" value="Phosphorylase Kinase, domain 1"/>
    <property type="match status" value="1"/>
</dbReference>
<dbReference type="InterPro" id="IPR000719">
    <property type="entry name" value="Prot_kinase_dom"/>
</dbReference>
<dbReference type="FunFam" id="3.30.200.20:FF:001213">
    <property type="entry name" value="Os04g0616200 protein"/>
    <property type="match status" value="1"/>
</dbReference>
<dbReference type="GO" id="GO:0004674">
    <property type="term" value="F:protein serine/threonine kinase activity"/>
    <property type="evidence" value="ECO:0007669"/>
    <property type="project" value="UniProtKB-KW"/>
</dbReference>
<keyword evidence="3" id="KW-0472">Membrane</keyword>
<feature type="non-terminal residue" evidence="16">
    <location>
        <position position="600"/>
    </location>
</feature>
<evidence type="ECO:0000256" key="11">
    <source>
        <dbReference type="ARBA" id="ARBA00023180"/>
    </source>
</evidence>
<keyword evidence="8 16" id="KW-0418">Kinase</keyword>
<dbReference type="PROSITE" id="PS50927">
    <property type="entry name" value="BULB_LECTIN"/>
    <property type="match status" value="1"/>
</dbReference>
<evidence type="ECO:0000256" key="7">
    <source>
        <dbReference type="ARBA" id="ARBA00022741"/>
    </source>
</evidence>
<evidence type="ECO:0000259" key="14">
    <source>
        <dbReference type="PROSITE" id="PS50011"/>
    </source>
</evidence>
<dbReference type="PANTHER" id="PTHR27002:SF1075">
    <property type="entry name" value="RECEPTOR-LIKE SERINE_THREONINE-PROTEIN KINASE"/>
    <property type="match status" value="1"/>
</dbReference>
<evidence type="ECO:0000259" key="15">
    <source>
        <dbReference type="PROSITE" id="PS50927"/>
    </source>
</evidence>
<evidence type="ECO:0000256" key="1">
    <source>
        <dbReference type="ARBA" id="ARBA00004251"/>
    </source>
</evidence>
<evidence type="ECO:0000313" key="17">
    <source>
        <dbReference type="Proteomes" id="UP000236291"/>
    </source>
</evidence>
<dbReference type="AlphaFoldDB" id="A0A2K3NIV7"/>
<keyword evidence="4" id="KW-0723">Serine/threonine-protein kinase</keyword>
<evidence type="ECO:0000256" key="9">
    <source>
        <dbReference type="ARBA" id="ARBA00022840"/>
    </source>
</evidence>
<dbReference type="GO" id="GO:0005886">
    <property type="term" value="C:plasma membrane"/>
    <property type="evidence" value="ECO:0007669"/>
    <property type="project" value="UniProtKB-SubCell"/>
</dbReference>
<dbReference type="SUPFAM" id="SSF56112">
    <property type="entry name" value="Protein kinase-like (PK-like)"/>
    <property type="match status" value="1"/>
</dbReference>
<name>A0A2K3NIV7_TRIPR</name>
<evidence type="ECO:0000256" key="5">
    <source>
        <dbReference type="ARBA" id="ARBA00022679"/>
    </source>
</evidence>
<dbReference type="Pfam" id="PF08276">
    <property type="entry name" value="PAN_2"/>
    <property type="match status" value="1"/>
</dbReference>
<dbReference type="Gene3D" id="2.90.10.10">
    <property type="entry name" value="Bulb-type lectin domain"/>
    <property type="match status" value="1"/>
</dbReference>
<dbReference type="GO" id="GO:0005524">
    <property type="term" value="F:ATP binding"/>
    <property type="evidence" value="ECO:0007669"/>
    <property type="project" value="UniProtKB-KW"/>
</dbReference>
<dbReference type="GO" id="GO:0048544">
    <property type="term" value="P:recognition of pollen"/>
    <property type="evidence" value="ECO:0007669"/>
    <property type="project" value="InterPro"/>
</dbReference>
<dbReference type="STRING" id="57577.A0A2K3NIV7"/>
<dbReference type="InterPro" id="IPR011009">
    <property type="entry name" value="Kinase-like_dom_sf"/>
</dbReference>
<gene>
    <name evidence="16" type="ORF">L195_g026300</name>
</gene>
<comment type="subcellular location">
    <subcellularLocation>
        <location evidence="1">Cell membrane</location>
        <topology evidence="1">Single-pass type I membrane protein</topology>
    </subcellularLocation>
</comment>
<evidence type="ECO:0000256" key="10">
    <source>
        <dbReference type="ARBA" id="ARBA00023157"/>
    </source>
</evidence>
<feature type="domain" description="Bulb-type lectin" evidence="15">
    <location>
        <begin position="1"/>
        <end position="80"/>
    </location>
</feature>
<dbReference type="SMART" id="SM00220">
    <property type="entry name" value="S_TKc"/>
    <property type="match status" value="1"/>
</dbReference>
<sequence length="600" mass="67446">MVPNDRIVWVANRDYAFETSSAFLTIQPDGNIVIRDGRMTYGVTDVLNINESISTYVTLLDKGNLVLVNTSNKAVLWQSFNYPTDTLLPGMNLGHDINKGYTWSLRSWKSTVDPSPGPYTLLYNFGLLSLSVNKGSKGLLIDGNSNISIQNVFYRVQQGPRDGPNVLNPNVTQSYNNYEYFTIDSNYRLVLEVSGDLKYEALSEESNRWVFQSSSKCSIDNSCGIFSICNREAIDPCKCLDGFTPLDADSWNQGNRSAGCVRIKALSCSSNNSKDRFSNISAVESPPSYYGYREVYAVSQCESDCFTDCSCVAYAYYINELESKGVKGILSNGGEVAVKRLSRRSGQGWEELRNEALLIAKLQHNNLVRLLGCCIEQDEKMLIYEFMPNKSLDCFLFDTAKRRTLDWETRVRIIEGIAQGLLYLHQHSRFRIIHRDLKASNILLDTNMNPKISDFGMARIFSDNELQANTNRIVGTYGYMSPEYAMEGLFSVKSDVFSFGVLLLEIISGKKNTGFYQTNSFNLLGYAWDLWTNDSGMELIDSELDDISNKHLVARYVNIGLLCVQQSPQDRPTMSDVVSMIGNDTTSLPSPKPPAFQNVR</sequence>
<evidence type="ECO:0000256" key="6">
    <source>
        <dbReference type="ARBA" id="ARBA00022729"/>
    </source>
</evidence>
<comment type="catalytic activity">
    <reaction evidence="12">
        <text>L-threonyl-[protein] + ATP = O-phospho-L-threonyl-[protein] + ADP + H(+)</text>
        <dbReference type="Rhea" id="RHEA:46608"/>
        <dbReference type="Rhea" id="RHEA-COMP:11060"/>
        <dbReference type="Rhea" id="RHEA-COMP:11605"/>
        <dbReference type="ChEBI" id="CHEBI:15378"/>
        <dbReference type="ChEBI" id="CHEBI:30013"/>
        <dbReference type="ChEBI" id="CHEBI:30616"/>
        <dbReference type="ChEBI" id="CHEBI:61977"/>
        <dbReference type="ChEBI" id="CHEBI:456216"/>
        <dbReference type="EC" id="2.7.11.1"/>
    </reaction>
</comment>
<protein>
    <recommendedName>
        <fullName evidence="2">non-specific serine/threonine protein kinase</fullName>
        <ecNumber evidence="2">2.7.11.1</ecNumber>
    </recommendedName>
</protein>
<dbReference type="InterPro" id="IPR008271">
    <property type="entry name" value="Ser/Thr_kinase_AS"/>
</dbReference>
<keyword evidence="11" id="KW-0325">Glycoprotein</keyword>
<dbReference type="SUPFAM" id="SSF51110">
    <property type="entry name" value="alpha-D-mannose-specific plant lectins"/>
    <property type="match status" value="1"/>
</dbReference>
<evidence type="ECO:0000313" key="16">
    <source>
        <dbReference type="EMBL" id="PNY02978.1"/>
    </source>
</evidence>
<keyword evidence="10" id="KW-1015">Disulfide bond</keyword>
<reference evidence="16 17" key="2">
    <citation type="journal article" date="2017" name="Front. Plant Sci.">
        <title>Gene Classification and Mining of Molecular Markers Useful in Red Clover (Trifolium pratense) Breeding.</title>
        <authorList>
            <person name="Istvanek J."/>
            <person name="Dluhosova J."/>
            <person name="Dluhos P."/>
            <person name="Patkova L."/>
            <person name="Nedelnik J."/>
            <person name="Repkova J."/>
        </authorList>
    </citation>
    <scope>NUCLEOTIDE SEQUENCE [LARGE SCALE GENOMIC DNA]</scope>
    <source>
        <strain evidence="17">cv. Tatra</strain>
        <tissue evidence="16">Young leaves</tissue>
    </source>
</reference>
<dbReference type="InterPro" id="IPR036426">
    <property type="entry name" value="Bulb-type_lectin_dom_sf"/>
</dbReference>
<dbReference type="PROSITE" id="PS00108">
    <property type="entry name" value="PROTEIN_KINASE_ST"/>
    <property type="match status" value="1"/>
</dbReference>
<dbReference type="PANTHER" id="PTHR27002">
    <property type="entry name" value="RECEPTOR-LIKE SERINE/THREONINE-PROTEIN KINASE SD1-8"/>
    <property type="match status" value="1"/>
</dbReference>
<dbReference type="InterPro" id="IPR001480">
    <property type="entry name" value="Bulb-type_lectin_dom"/>
</dbReference>
<dbReference type="Proteomes" id="UP000236291">
    <property type="component" value="Unassembled WGS sequence"/>
</dbReference>
<keyword evidence="3" id="KW-1003">Cell membrane</keyword>
<organism evidence="16 17">
    <name type="scientific">Trifolium pratense</name>
    <name type="common">Red clover</name>
    <dbReference type="NCBI Taxonomy" id="57577"/>
    <lineage>
        <taxon>Eukaryota</taxon>
        <taxon>Viridiplantae</taxon>
        <taxon>Streptophyta</taxon>
        <taxon>Embryophyta</taxon>
        <taxon>Tracheophyta</taxon>
        <taxon>Spermatophyta</taxon>
        <taxon>Magnoliopsida</taxon>
        <taxon>eudicotyledons</taxon>
        <taxon>Gunneridae</taxon>
        <taxon>Pentapetalae</taxon>
        <taxon>rosids</taxon>
        <taxon>fabids</taxon>
        <taxon>Fabales</taxon>
        <taxon>Fabaceae</taxon>
        <taxon>Papilionoideae</taxon>
        <taxon>50 kb inversion clade</taxon>
        <taxon>NPAAA clade</taxon>
        <taxon>Hologalegina</taxon>
        <taxon>IRL clade</taxon>
        <taxon>Trifolieae</taxon>
        <taxon>Trifolium</taxon>
    </lineage>
</organism>
<dbReference type="Pfam" id="PF01453">
    <property type="entry name" value="B_lectin"/>
    <property type="match status" value="1"/>
</dbReference>
<keyword evidence="9" id="KW-0067">ATP-binding</keyword>
<keyword evidence="5" id="KW-0808">Transferase</keyword>
<reference evidence="16 17" key="1">
    <citation type="journal article" date="2014" name="Am. J. Bot.">
        <title>Genome assembly and annotation for red clover (Trifolium pratense; Fabaceae).</title>
        <authorList>
            <person name="Istvanek J."/>
            <person name="Jaros M."/>
            <person name="Krenek A."/>
            <person name="Repkova J."/>
        </authorList>
    </citation>
    <scope>NUCLEOTIDE SEQUENCE [LARGE SCALE GENOMIC DNA]</scope>
    <source>
        <strain evidence="17">cv. Tatra</strain>
        <tissue evidence="16">Young leaves</tissue>
    </source>
</reference>
<proteinExistence type="predicted"/>
<dbReference type="Pfam" id="PF07714">
    <property type="entry name" value="PK_Tyr_Ser-Thr"/>
    <property type="match status" value="1"/>
</dbReference>
<accession>A0A2K3NIV7</accession>
<dbReference type="InterPro" id="IPR001245">
    <property type="entry name" value="Ser-Thr/Tyr_kinase_cat_dom"/>
</dbReference>
<dbReference type="InterPro" id="IPR003609">
    <property type="entry name" value="Pan_app"/>
</dbReference>
<evidence type="ECO:0000256" key="12">
    <source>
        <dbReference type="ARBA" id="ARBA00047899"/>
    </source>
</evidence>
<evidence type="ECO:0000256" key="8">
    <source>
        <dbReference type="ARBA" id="ARBA00022777"/>
    </source>
</evidence>
<comment type="catalytic activity">
    <reaction evidence="13">
        <text>L-seryl-[protein] + ATP = O-phospho-L-seryl-[protein] + ADP + H(+)</text>
        <dbReference type="Rhea" id="RHEA:17989"/>
        <dbReference type="Rhea" id="RHEA-COMP:9863"/>
        <dbReference type="Rhea" id="RHEA-COMP:11604"/>
        <dbReference type="ChEBI" id="CHEBI:15378"/>
        <dbReference type="ChEBI" id="CHEBI:29999"/>
        <dbReference type="ChEBI" id="CHEBI:30616"/>
        <dbReference type="ChEBI" id="CHEBI:83421"/>
        <dbReference type="ChEBI" id="CHEBI:456216"/>
        <dbReference type="EC" id="2.7.11.1"/>
    </reaction>
</comment>
<dbReference type="FunFam" id="1.10.510.10:FF:000060">
    <property type="entry name" value="G-type lectin S-receptor-like serine/threonine-protein kinase"/>
    <property type="match status" value="1"/>
</dbReference>
<dbReference type="PROSITE" id="PS50011">
    <property type="entry name" value="PROTEIN_KINASE_DOM"/>
    <property type="match status" value="1"/>
</dbReference>